<dbReference type="RefSeq" id="WP_015851752.1">
    <property type="nucleotide sequence ID" value="NC_012881.1"/>
</dbReference>
<evidence type="ECO:0000256" key="5">
    <source>
        <dbReference type="ARBA" id="ARBA00022989"/>
    </source>
</evidence>
<feature type="transmembrane region" description="Helical" evidence="7">
    <location>
        <begin position="126"/>
        <end position="143"/>
    </location>
</feature>
<gene>
    <name evidence="9" type="ordered locus">Desal_1875</name>
</gene>
<evidence type="ECO:0000256" key="3">
    <source>
        <dbReference type="ARBA" id="ARBA00022475"/>
    </source>
</evidence>
<accession>C6BUC7</accession>
<dbReference type="OrthoDB" id="5322475at2"/>
<evidence type="ECO:0000256" key="6">
    <source>
        <dbReference type="ARBA" id="ARBA00023136"/>
    </source>
</evidence>
<evidence type="ECO:0000313" key="9">
    <source>
        <dbReference type="EMBL" id="ACS79936.1"/>
    </source>
</evidence>
<evidence type="ECO:0000256" key="2">
    <source>
        <dbReference type="ARBA" id="ARBA00022448"/>
    </source>
</evidence>
<dbReference type="GO" id="GO:0005886">
    <property type="term" value="C:plasma membrane"/>
    <property type="evidence" value="ECO:0007669"/>
    <property type="project" value="UniProtKB-SubCell"/>
</dbReference>
<feature type="transmembrane region" description="Helical" evidence="7">
    <location>
        <begin position="12"/>
        <end position="29"/>
    </location>
</feature>
<comment type="similarity">
    <text evidence="7">Belongs to the binding-protein-dependent transport system permease family.</text>
</comment>
<protein>
    <submittedName>
        <fullName evidence="9">Binding-protein-dependent transport systems inner membrane component</fullName>
    </submittedName>
</protein>
<keyword evidence="6 7" id="KW-0472">Membrane</keyword>
<dbReference type="InterPro" id="IPR000515">
    <property type="entry name" value="MetI-like"/>
</dbReference>
<keyword evidence="10" id="KW-1185">Reference proteome</keyword>
<evidence type="ECO:0000256" key="1">
    <source>
        <dbReference type="ARBA" id="ARBA00004651"/>
    </source>
</evidence>
<proteinExistence type="inferred from homology"/>
<dbReference type="STRING" id="526222.Desal_1875"/>
<keyword evidence="3" id="KW-1003">Cell membrane</keyword>
<evidence type="ECO:0000256" key="7">
    <source>
        <dbReference type="RuleBase" id="RU363032"/>
    </source>
</evidence>
<feature type="domain" description="ABC transmembrane type-1" evidence="8">
    <location>
        <begin position="62"/>
        <end position="242"/>
    </location>
</feature>
<name>C6BUC7_MARSD</name>
<feature type="transmembrane region" description="Helical" evidence="7">
    <location>
        <begin position="69"/>
        <end position="90"/>
    </location>
</feature>
<keyword evidence="2 7" id="KW-0813">Transport</keyword>
<dbReference type="SUPFAM" id="SSF161098">
    <property type="entry name" value="MetI-like"/>
    <property type="match status" value="1"/>
</dbReference>
<organism evidence="9 10">
    <name type="scientific">Maridesulfovibrio salexigens (strain ATCC 14822 / DSM 2638 / NCIMB 8403 / VKM B-1763)</name>
    <name type="common">Desulfovibrio salexigens</name>
    <dbReference type="NCBI Taxonomy" id="526222"/>
    <lineage>
        <taxon>Bacteria</taxon>
        <taxon>Pseudomonadati</taxon>
        <taxon>Thermodesulfobacteriota</taxon>
        <taxon>Desulfovibrionia</taxon>
        <taxon>Desulfovibrionales</taxon>
        <taxon>Desulfovibrionaceae</taxon>
        <taxon>Maridesulfovibrio</taxon>
    </lineage>
</organism>
<evidence type="ECO:0000259" key="8">
    <source>
        <dbReference type="PROSITE" id="PS50928"/>
    </source>
</evidence>
<keyword evidence="5 7" id="KW-1133">Transmembrane helix</keyword>
<dbReference type="PANTHER" id="PTHR30151:SF38">
    <property type="entry name" value="ALIPHATIC SULFONATES TRANSPORT PERMEASE PROTEIN SSUC-RELATED"/>
    <property type="match status" value="1"/>
</dbReference>
<dbReference type="HOGENOM" id="CLU_046113_4_1_7"/>
<feature type="transmembrane region" description="Helical" evidence="7">
    <location>
        <begin position="172"/>
        <end position="197"/>
    </location>
</feature>
<dbReference type="GO" id="GO:0055085">
    <property type="term" value="P:transmembrane transport"/>
    <property type="evidence" value="ECO:0007669"/>
    <property type="project" value="InterPro"/>
</dbReference>
<evidence type="ECO:0000256" key="4">
    <source>
        <dbReference type="ARBA" id="ARBA00022692"/>
    </source>
</evidence>
<dbReference type="EMBL" id="CP001649">
    <property type="protein sequence ID" value="ACS79936.1"/>
    <property type="molecule type" value="Genomic_DNA"/>
</dbReference>
<dbReference type="PANTHER" id="PTHR30151">
    <property type="entry name" value="ALKANE SULFONATE ABC TRANSPORTER-RELATED, MEMBRANE SUBUNIT"/>
    <property type="match status" value="1"/>
</dbReference>
<keyword evidence="4 7" id="KW-0812">Transmembrane</keyword>
<dbReference type="Pfam" id="PF00528">
    <property type="entry name" value="BPD_transp_1"/>
    <property type="match status" value="1"/>
</dbReference>
<sequence>MIDFRSVELPPSFYNILGFMLLILGWEALARNYSGLVVATPVETMSALFRLLGDKGFLMTHLVPTLKRIALSLCIGIGSGAVLGVLAGLIEPLRLMLAPIRWILTSIPGIIVVVVFMLWFGMGTTMVVSITSTMIAPIVYVNVAESMMNVDSNLIEMARVYRMPLHMRLTRIYAMALARPLLSAVVIATGNCIRLVVLAEMLGTNKGLGHALAISRTNLQTDSLYALTMLAMIIIGGVEIFMLRPARKAIERKQTCPSSS</sequence>
<dbReference type="KEGG" id="dsa:Desal_1875"/>
<feature type="transmembrane region" description="Helical" evidence="7">
    <location>
        <begin position="102"/>
        <end position="120"/>
    </location>
</feature>
<dbReference type="eggNOG" id="COG0600">
    <property type="taxonomic scope" value="Bacteria"/>
</dbReference>
<dbReference type="InterPro" id="IPR035906">
    <property type="entry name" value="MetI-like_sf"/>
</dbReference>
<reference evidence="9 10" key="1">
    <citation type="submission" date="2009-06" db="EMBL/GenBank/DDBJ databases">
        <title>Complete sequence of Desulfovibrio salexigens DSM 2638.</title>
        <authorList>
            <consortium name="US DOE Joint Genome Institute"/>
            <person name="Lucas S."/>
            <person name="Copeland A."/>
            <person name="Lapidus A."/>
            <person name="Glavina del Rio T."/>
            <person name="Tice H."/>
            <person name="Bruce D."/>
            <person name="Goodwin L."/>
            <person name="Pitluck S."/>
            <person name="Munk A.C."/>
            <person name="Brettin T."/>
            <person name="Detter J.C."/>
            <person name="Han C."/>
            <person name="Tapia R."/>
            <person name="Larimer F."/>
            <person name="Land M."/>
            <person name="Hauser L."/>
            <person name="Kyrpides N."/>
            <person name="Anderson I."/>
            <person name="Wall J.D."/>
            <person name="Arkin A.P."/>
            <person name="Dehal P."/>
            <person name="Chivian D."/>
            <person name="Giles B."/>
            <person name="Hazen T.C."/>
        </authorList>
    </citation>
    <scope>NUCLEOTIDE SEQUENCE [LARGE SCALE GENOMIC DNA]</scope>
    <source>
        <strain evidence="10">ATCC 14822 / DSM 2638 / NCIMB 8403 / VKM B-1763</strain>
    </source>
</reference>
<dbReference type="Proteomes" id="UP000002601">
    <property type="component" value="Chromosome"/>
</dbReference>
<evidence type="ECO:0000313" key="10">
    <source>
        <dbReference type="Proteomes" id="UP000002601"/>
    </source>
</evidence>
<dbReference type="Gene3D" id="1.10.3720.10">
    <property type="entry name" value="MetI-like"/>
    <property type="match status" value="1"/>
</dbReference>
<feature type="transmembrane region" description="Helical" evidence="7">
    <location>
        <begin position="224"/>
        <end position="243"/>
    </location>
</feature>
<comment type="subcellular location">
    <subcellularLocation>
        <location evidence="1 7">Cell membrane</location>
        <topology evidence="1 7">Multi-pass membrane protein</topology>
    </subcellularLocation>
</comment>
<dbReference type="PROSITE" id="PS50928">
    <property type="entry name" value="ABC_TM1"/>
    <property type="match status" value="1"/>
</dbReference>
<dbReference type="AlphaFoldDB" id="C6BUC7"/>
<dbReference type="CDD" id="cd06261">
    <property type="entry name" value="TM_PBP2"/>
    <property type="match status" value="1"/>
</dbReference>